<protein>
    <submittedName>
        <fullName evidence="1">SRPBCC family protein</fullName>
    </submittedName>
</protein>
<comment type="caution">
    <text evidence="1">The sequence shown here is derived from an EMBL/GenBank/DDBJ whole genome shotgun (WGS) entry which is preliminary data.</text>
</comment>
<organism evidence="1 2">
    <name type="scientific">Haloarcula onubensis</name>
    <dbReference type="NCBI Taxonomy" id="2950539"/>
    <lineage>
        <taxon>Archaea</taxon>
        <taxon>Methanobacteriati</taxon>
        <taxon>Methanobacteriota</taxon>
        <taxon>Stenosarchaea group</taxon>
        <taxon>Halobacteria</taxon>
        <taxon>Halobacteriales</taxon>
        <taxon>Haloarculaceae</taxon>
        <taxon>Haloarcula</taxon>
    </lineage>
</organism>
<reference evidence="1 2" key="1">
    <citation type="submission" date="2022-06" db="EMBL/GenBank/DDBJ databases">
        <title>Halomicroarcula sp. a new haloarchaeum isolate from saline soil.</title>
        <authorList>
            <person name="Strakova D."/>
            <person name="Galisteo C."/>
            <person name="Sanchez-Porro C."/>
            <person name="Ventosa A."/>
        </authorList>
    </citation>
    <scope>NUCLEOTIDE SEQUENCE [LARGE SCALE GENOMIC DNA]</scope>
    <source>
        <strain evidence="1 2">S3CR25-11</strain>
    </source>
</reference>
<dbReference type="Proteomes" id="UP001268864">
    <property type="component" value="Unassembled WGS sequence"/>
</dbReference>
<proteinExistence type="predicted"/>
<evidence type="ECO:0000313" key="1">
    <source>
        <dbReference type="EMBL" id="MDS0282085.1"/>
    </source>
</evidence>
<dbReference type="SUPFAM" id="SSF55961">
    <property type="entry name" value="Bet v1-like"/>
    <property type="match status" value="1"/>
</dbReference>
<keyword evidence="2" id="KW-1185">Reference proteome</keyword>
<dbReference type="Gene3D" id="3.30.530.20">
    <property type="match status" value="1"/>
</dbReference>
<evidence type="ECO:0000313" key="2">
    <source>
        <dbReference type="Proteomes" id="UP001268864"/>
    </source>
</evidence>
<dbReference type="EMBL" id="JAMQOS010000002">
    <property type="protein sequence ID" value="MDS0282085.1"/>
    <property type="molecule type" value="Genomic_DNA"/>
</dbReference>
<sequence>MESVTVTSEFDTPAGTVRDAITDLGPFMRAAGFDAVTVAEDVFHIANHVGLVSIELTLEVVADPDAVLAYRQREGVFSEMETRYVLGERPGGVSVRATTDFELEARLVGPLLDATVVSRQRRREFRGQFDYLDSVERGPTPSETGDW</sequence>
<name>A0ABU2FMU6_9EURY</name>
<dbReference type="InterPro" id="IPR023393">
    <property type="entry name" value="START-like_dom_sf"/>
</dbReference>
<accession>A0ABU2FMU6</accession>
<gene>
    <name evidence="1" type="ORF">NDI86_08115</name>
</gene>
<dbReference type="RefSeq" id="WP_310899918.1">
    <property type="nucleotide sequence ID" value="NZ_JAMQOS010000002.1"/>
</dbReference>